<protein>
    <recommendedName>
        <fullName evidence="4">DUF3618 domain-containing protein</fullName>
    </recommendedName>
</protein>
<gene>
    <name evidence="2" type="ORF">GCM10010420_05500</name>
</gene>
<feature type="transmembrane region" description="Helical" evidence="1">
    <location>
        <begin position="63"/>
        <end position="81"/>
    </location>
</feature>
<keyword evidence="3" id="KW-1185">Reference proteome</keyword>
<keyword evidence="1" id="KW-0472">Membrane</keyword>
<organism evidence="2 3">
    <name type="scientific">Streptomyces glaucosporus</name>
    <dbReference type="NCBI Taxonomy" id="284044"/>
    <lineage>
        <taxon>Bacteria</taxon>
        <taxon>Bacillati</taxon>
        <taxon>Actinomycetota</taxon>
        <taxon>Actinomycetes</taxon>
        <taxon>Kitasatosporales</taxon>
        <taxon>Streptomycetaceae</taxon>
        <taxon>Streptomyces</taxon>
    </lineage>
</organism>
<dbReference type="InterPro" id="IPR022062">
    <property type="entry name" value="DUF3618"/>
</dbReference>
<evidence type="ECO:0000256" key="1">
    <source>
        <dbReference type="SAM" id="Phobius"/>
    </source>
</evidence>
<name>A0ABN3HQH4_9ACTN</name>
<keyword evidence="1" id="KW-1133">Transmembrane helix</keyword>
<dbReference type="Pfam" id="PF12277">
    <property type="entry name" value="DUF3618"/>
    <property type="match status" value="1"/>
</dbReference>
<keyword evidence="1" id="KW-0812">Transmembrane</keyword>
<accession>A0ABN3HQH4</accession>
<reference evidence="2 3" key="1">
    <citation type="journal article" date="2019" name="Int. J. Syst. Evol. Microbiol.">
        <title>The Global Catalogue of Microorganisms (GCM) 10K type strain sequencing project: providing services to taxonomists for standard genome sequencing and annotation.</title>
        <authorList>
            <consortium name="The Broad Institute Genomics Platform"/>
            <consortium name="The Broad Institute Genome Sequencing Center for Infectious Disease"/>
            <person name="Wu L."/>
            <person name="Ma J."/>
        </authorList>
    </citation>
    <scope>NUCLEOTIDE SEQUENCE [LARGE SCALE GENOMIC DNA]</scope>
    <source>
        <strain evidence="2 3">JCM 6921</strain>
    </source>
</reference>
<dbReference type="Proteomes" id="UP001500058">
    <property type="component" value="Unassembled WGS sequence"/>
</dbReference>
<evidence type="ECO:0000313" key="3">
    <source>
        <dbReference type="Proteomes" id="UP001500058"/>
    </source>
</evidence>
<evidence type="ECO:0008006" key="4">
    <source>
        <dbReference type="Google" id="ProtNLM"/>
    </source>
</evidence>
<sequence>MSVPHIPGIPVDPDTPAELRARIDLTRRELGDTLEELASRTDVKARARRKAGRAVRTGRARKAASGGGAALVLALAAGLLYRRRERRHRRRRRR</sequence>
<evidence type="ECO:0000313" key="2">
    <source>
        <dbReference type="EMBL" id="GAA2385806.1"/>
    </source>
</evidence>
<dbReference type="EMBL" id="BAAATJ010000002">
    <property type="protein sequence ID" value="GAA2385806.1"/>
    <property type="molecule type" value="Genomic_DNA"/>
</dbReference>
<proteinExistence type="predicted"/>
<dbReference type="RefSeq" id="WP_344629179.1">
    <property type="nucleotide sequence ID" value="NZ_BAAATJ010000002.1"/>
</dbReference>
<comment type="caution">
    <text evidence="2">The sequence shown here is derived from an EMBL/GenBank/DDBJ whole genome shotgun (WGS) entry which is preliminary data.</text>
</comment>